<evidence type="ECO:0008006" key="3">
    <source>
        <dbReference type="Google" id="ProtNLM"/>
    </source>
</evidence>
<dbReference type="RefSeq" id="WP_078348784.1">
    <property type="nucleotide sequence ID" value="NZ_MBTF01000014.1"/>
</dbReference>
<accession>A0A1S9PFB3</accession>
<gene>
    <name evidence="1" type="ORF">BC343_28635</name>
</gene>
<dbReference type="EMBL" id="MBTF01000014">
    <property type="protein sequence ID" value="OOQ59288.1"/>
    <property type="molecule type" value="Genomic_DNA"/>
</dbReference>
<evidence type="ECO:0000313" key="1">
    <source>
        <dbReference type="EMBL" id="OOQ59288.1"/>
    </source>
</evidence>
<proteinExistence type="predicted"/>
<dbReference type="STRING" id="1792845.BC343_28635"/>
<protein>
    <recommendedName>
        <fullName evidence="3">Prevent-host-death protein</fullName>
    </recommendedName>
</protein>
<comment type="caution">
    <text evidence="1">The sequence shown here is derived from an EMBL/GenBank/DDBJ whole genome shotgun (WGS) entry which is preliminary data.</text>
</comment>
<name>A0A1S9PFB3_9SPHI</name>
<dbReference type="Proteomes" id="UP000189739">
    <property type="component" value="Unassembled WGS sequence"/>
</dbReference>
<sequence length="79" mass="9173">MAIQYVSDDAGNPTAVLVPITEWNSIAAKHEDVRVLMQESAQPRSKRKPSEFRGILDKEVAKQMMIDIEKDRNEWEKRF</sequence>
<keyword evidence="2" id="KW-1185">Reference proteome</keyword>
<evidence type="ECO:0000313" key="2">
    <source>
        <dbReference type="Proteomes" id="UP000189739"/>
    </source>
</evidence>
<organism evidence="1 2">
    <name type="scientific">Mucilaginibacter pedocola</name>
    <dbReference type="NCBI Taxonomy" id="1792845"/>
    <lineage>
        <taxon>Bacteria</taxon>
        <taxon>Pseudomonadati</taxon>
        <taxon>Bacteroidota</taxon>
        <taxon>Sphingobacteriia</taxon>
        <taxon>Sphingobacteriales</taxon>
        <taxon>Sphingobacteriaceae</taxon>
        <taxon>Mucilaginibacter</taxon>
    </lineage>
</organism>
<dbReference type="AlphaFoldDB" id="A0A1S9PFB3"/>
<reference evidence="1 2" key="1">
    <citation type="submission" date="2016-07" db="EMBL/GenBank/DDBJ databases">
        <title>Genomic analysis of zinc-resistant bacterium Mucilaginibacter pedocola TBZ30.</title>
        <authorList>
            <person name="Huang J."/>
            <person name="Tang J."/>
        </authorList>
    </citation>
    <scope>NUCLEOTIDE SEQUENCE [LARGE SCALE GENOMIC DNA]</scope>
    <source>
        <strain evidence="1 2">TBZ30</strain>
    </source>
</reference>